<keyword evidence="6" id="KW-1185">Reference proteome</keyword>
<feature type="compositionally biased region" description="Polar residues" evidence="3">
    <location>
        <begin position="476"/>
        <end position="485"/>
    </location>
</feature>
<dbReference type="InterPro" id="IPR038499">
    <property type="entry name" value="BRO1_sf"/>
</dbReference>
<proteinExistence type="inferred from homology"/>
<dbReference type="PANTHER" id="PTHR40463:SF1">
    <property type="entry name" value="PH-RESPONSE REGULATOR PROTEIN PALC"/>
    <property type="match status" value="1"/>
</dbReference>
<evidence type="ECO:0000256" key="2">
    <source>
        <dbReference type="ARBA" id="ARBA00022193"/>
    </source>
</evidence>
<dbReference type="Gene3D" id="1.25.40.280">
    <property type="entry name" value="alix/aip1 like domains"/>
    <property type="match status" value="1"/>
</dbReference>
<evidence type="ECO:0000313" key="6">
    <source>
        <dbReference type="Proteomes" id="UP000770015"/>
    </source>
</evidence>
<sequence>MPFPFVLPTTSSFSFSACYTCESHPSLPLTASTYRGVVRDELKKHKRLPPSSQSPHVASVISALTSYVPYVLAIDDGLADRSKEVRVCPKTDPSIEWRPTMSESAVPGREIARVKVQTLEQELTFALSTLAQAQTLLARSVLHPLYVTTAAVPSAQDRITAVQTANKYLLDAASIYDYLATRAETSPINARYPPPCADVSAPVLRGLSSLSHAEANLLAVLKDDPYPGIVAQSRNSTDKEYLYKAPDVPKVRAAIFARLCLAAADHAAKASSLCSARTSNGSKVEESLLRYLEDTRRTAKARACRFFGIDAELGGETGKALAWLRAGLQELGVDLAARDTAASGSKKGAFGRLKKDWAEKREDRRVEKETAWGADGGRLEEMRVIEYLEAKWEKFNNLVDTQIIPPTGPLLAQMPSGRDLQPIRPYEPPQLDRSVLEAARAPPEHPDDVVYESSDDETKVGQSSRDPVGAYPGSRQEYNSTPGYY</sequence>
<feature type="domain" description="BRO1" evidence="4">
    <location>
        <begin position="1"/>
        <end position="277"/>
    </location>
</feature>
<accession>A0A9P8VH75</accession>
<dbReference type="InterPro" id="IPR004328">
    <property type="entry name" value="BRO1_dom"/>
</dbReference>
<comment type="caution">
    <text evidence="5">The sequence shown here is derived from an EMBL/GenBank/DDBJ whole genome shotgun (WGS) entry which is preliminary data.</text>
</comment>
<comment type="similarity">
    <text evidence="1">Belongs to the palC family.</text>
</comment>
<dbReference type="EMBL" id="JAGSXJ010000005">
    <property type="protein sequence ID" value="KAH6691604.1"/>
    <property type="molecule type" value="Genomic_DNA"/>
</dbReference>
<feature type="region of interest" description="Disordered" evidence="3">
    <location>
        <begin position="409"/>
        <end position="485"/>
    </location>
</feature>
<name>A0A9P8VH75_9PEZI</name>
<dbReference type="GO" id="GO:0005886">
    <property type="term" value="C:plasma membrane"/>
    <property type="evidence" value="ECO:0007669"/>
    <property type="project" value="TreeGrafter"/>
</dbReference>
<dbReference type="SMART" id="SM01041">
    <property type="entry name" value="BRO1"/>
    <property type="match status" value="1"/>
</dbReference>
<dbReference type="PROSITE" id="PS51180">
    <property type="entry name" value="BRO1"/>
    <property type="match status" value="1"/>
</dbReference>
<dbReference type="PANTHER" id="PTHR40463">
    <property type="entry name" value="PH-RESPONSE REGULATOR PROTEIN PALC"/>
    <property type="match status" value="1"/>
</dbReference>
<protein>
    <recommendedName>
        <fullName evidence="2">pH-response regulator protein palC</fullName>
    </recommendedName>
</protein>
<organism evidence="5 6">
    <name type="scientific">Plectosphaerella plurivora</name>
    <dbReference type="NCBI Taxonomy" id="936078"/>
    <lineage>
        <taxon>Eukaryota</taxon>
        <taxon>Fungi</taxon>
        <taxon>Dikarya</taxon>
        <taxon>Ascomycota</taxon>
        <taxon>Pezizomycotina</taxon>
        <taxon>Sordariomycetes</taxon>
        <taxon>Hypocreomycetidae</taxon>
        <taxon>Glomerellales</taxon>
        <taxon>Plectosphaerellaceae</taxon>
        <taxon>Plectosphaerella</taxon>
    </lineage>
</organism>
<dbReference type="InterPro" id="IPR037505">
    <property type="entry name" value="pH-resp_palC"/>
</dbReference>
<dbReference type="AlphaFoldDB" id="A0A9P8VH75"/>
<dbReference type="Proteomes" id="UP000770015">
    <property type="component" value="Unassembled WGS sequence"/>
</dbReference>
<dbReference type="OrthoDB" id="10266451at2759"/>
<evidence type="ECO:0000259" key="4">
    <source>
        <dbReference type="PROSITE" id="PS51180"/>
    </source>
</evidence>
<gene>
    <name evidence="5" type="ORF">F5X68DRAFT_66439</name>
</gene>
<dbReference type="GO" id="GO:0071467">
    <property type="term" value="P:cellular response to pH"/>
    <property type="evidence" value="ECO:0007669"/>
    <property type="project" value="InterPro"/>
</dbReference>
<evidence type="ECO:0000256" key="3">
    <source>
        <dbReference type="SAM" id="MobiDB-lite"/>
    </source>
</evidence>
<evidence type="ECO:0000256" key="1">
    <source>
        <dbReference type="ARBA" id="ARBA00010997"/>
    </source>
</evidence>
<reference evidence="5" key="1">
    <citation type="journal article" date="2021" name="Nat. Commun.">
        <title>Genetic determinants of endophytism in the Arabidopsis root mycobiome.</title>
        <authorList>
            <person name="Mesny F."/>
            <person name="Miyauchi S."/>
            <person name="Thiergart T."/>
            <person name="Pickel B."/>
            <person name="Atanasova L."/>
            <person name="Karlsson M."/>
            <person name="Huettel B."/>
            <person name="Barry K.W."/>
            <person name="Haridas S."/>
            <person name="Chen C."/>
            <person name="Bauer D."/>
            <person name="Andreopoulos W."/>
            <person name="Pangilinan J."/>
            <person name="LaButti K."/>
            <person name="Riley R."/>
            <person name="Lipzen A."/>
            <person name="Clum A."/>
            <person name="Drula E."/>
            <person name="Henrissat B."/>
            <person name="Kohler A."/>
            <person name="Grigoriev I.V."/>
            <person name="Martin F.M."/>
            <person name="Hacquard S."/>
        </authorList>
    </citation>
    <scope>NUCLEOTIDE SEQUENCE</scope>
    <source>
        <strain evidence="5">MPI-SDFR-AT-0117</strain>
    </source>
</reference>
<evidence type="ECO:0000313" key="5">
    <source>
        <dbReference type="EMBL" id="KAH6691604.1"/>
    </source>
</evidence>